<feature type="region of interest" description="Disordered" evidence="1">
    <location>
        <begin position="1"/>
        <end position="95"/>
    </location>
</feature>
<name>A0A8T9B868_9HELO</name>
<evidence type="ECO:0000256" key="1">
    <source>
        <dbReference type="SAM" id="MobiDB-lite"/>
    </source>
</evidence>
<evidence type="ECO:0000313" key="2">
    <source>
        <dbReference type="EMBL" id="TVY15965.1"/>
    </source>
</evidence>
<proteinExistence type="predicted"/>
<dbReference type="PANTHER" id="PTHR22705">
    <property type="entry name" value="ZINC FINGER, ZZ DOMAIN CONTAINING 3"/>
    <property type="match status" value="1"/>
</dbReference>
<comment type="caution">
    <text evidence="2">The sequence shown here is derived from an EMBL/GenBank/DDBJ whole genome shotgun (WGS) entry which is preliminary data.</text>
</comment>
<accession>A0A8T9B868</accession>
<feature type="compositionally biased region" description="Acidic residues" evidence="1">
    <location>
        <begin position="159"/>
        <end position="172"/>
    </location>
</feature>
<dbReference type="AlphaFoldDB" id="A0A8T9B868"/>
<dbReference type="OrthoDB" id="20473at2759"/>
<keyword evidence="3" id="KW-1185">Reference proteome</keyword>
<feature type="region of interest" description="Disordered" evidence="1">
    <location>
        <begin position="235"/>
        <end position="255"/>
    </location>
</feature>
<reference evidence="2 3" key="1">
    <citation type="submission" date="2018-05" db="EMBL/GenBank/DDBJ databases">
        <title>Whole genome sequencing for identification of molecular markers to develop diagnostic detection tools for the regulated plant pathogen Lachnellula willkommii.</title>
        <authorList>
            <person name="Giroux E."/>
            <person name="Bilodeau G."/>
        </authorList>
    </citation>
    <scope>NUCLEOTIDE SEQUENCE [LARGE SCALE GENOMIC DNA]</scope>
    <source>
        <strain evidence="2 3">CBS 203.66</strain>
    </source>
</reference>
<evidence type="ECO:0000313" key="3">
    <source>
        <dbReference type="Proteomes" id="UP000469559"/>
    </source>
</evidence>
<organism evidence="2 3">
    <name type="scientific">Lachnellula arida</name>
    <dbReference type="NCBI Taxonomy" id="1316785"/>
    <lineage>
        <taxon>Eukaryota</taxon>
        <taxon>Fungi</taxon>
        <taxon>Dikarya</taxon>
        <taxon>Ascomycota</taxon>
        <taxon>Pezizomycotina</taxon>
        <taxon>Leotiomycetes</taxon>
        <taxon>Helotiales</taxon>
        <taxon>Lachnaceae</taxon>
        <taxon>Lachnellula</taxon>
    </lineage>
</organism>
<dbReference type="PANTHER" id="PTHR22705:SF0">
    <property type="entry name" value="ZZ-TYPE ZINC FINGER-CONTAINING PROTEIN 3"/>
    <property type="match status" value="1"/>
</dbReference>
<protein>
    <submittedName>
        <fullName evidence="2">Uncharacterized protein</fullName>
    </submittedName>
</protein>
<sequence>MPGALTVDTSPTPPSQPPRRDHESQQQQQPQPQPQTQTQTPQASTSRSTSPAPAPPYSPITPTRRSPTYAYTHASQPNQTENTIPQPPPIPLDFEDNSDVIALRSAIAILQMQARNAGSDVRRLRDVKERALRDPEVFLEARERGEVRVRDGGFGPSYESEDEDEDGDEDSEREMKDGDDVKMDGEGRDGSAEKKGEEWLLPRMQNVVRCPPINWSQYAVVGESLDKLHKDQLERPVEGTPQRIGADGNLIYGGEGERREHVGVYAPYDPMRDKVETKKKNAKR</sequence>
<dbReference type="EMBL" id="QGMF01000428">
    <property type="protein sequence ID" value="TVY15965.1"/>
    <property type="molecule type" value="Genomic_DNA"/>
</dbReference>
<dbReference type="InterPro" id="IPR037830">
    <property type="entry name" value="ZZZ3"/>
</dbReference>
<feature type="compositionally biased region" description="Basic and acidic residues" evidence="1">
    <location>
        <begin position="173"/>
        <end position="197"/>
    </location>
</feature>
<feature type="compositionally biased region" description="Low complexity" evidence="1">
    <location>
        <begin position="25"/>
        <end position="51"/>
    </location>
</feature>
<gene>
    <name evidence="2" type="ORF">LARI1_G005582</name>
</gene>
<feature type="region of interest" description="Disordered" evidence="1">
    <location>
        <begin position="140"/>
        <end position="197"/>
    </location>
</feature>
<feature type="compositionally biased region" description="Basic and acidic residues" evidence="1">
    <location>
        <begin position="140"/>
        <end position="151"/>
    </location>
</feature>
<dbReference type="Proteomes" id="UP000469559">
    <property type="component" value="Unassembled WGS sequence"/>
</dbReference>
<feature type="compositionally biased region" description="Polar residues" evidence="1">
    <location>
        <begin position="73"/>
        <end position="84"/>
    </location>
</feature>